<evidence type="ECO:0000313" key="2">
    <source>
        <dbReference type="EMBL" id="JAH72203.1"/>
    </source>
</evidence>
<reference evidence="2" key="1">
    <citation type="submission" date="2014-11" db="EMBL/GenBank/DDBJ databases">
        <authorList>
            <person name="Amaro Gonzalez C."/>
        </authorList>
    </citation>
    <scope>NUCLEOTIDE SEQUENCE</scope>
</reference>
<feature type="region of interest" description="Disordered" evidence="1">
    <location>
        <begin position="1"/>
        <end position="34"/>
    </location>
</feature>
<dbReference type="EMBL" id="GBXM01036374">
    <property type="protein sequence ID" value="JAH72203.1"/>
    <property type="molecule type" value="Transcribed_RNA"/>
</dbReference>
<accession>A0A0E9V4L5</accession>
<feature type="compositionally biased region" description="Polar residues" evidence="1">
    <location>
        <begin position="12"/>
        <end position="28"/>
    </location>
</feature>
<name>A0A0E9V4L5_ANGAN</name>
<protein>
    <submittedName>
        <fullName evidence="2">Uncharacterized protein</fullName>
    </submittedName>
</protein>
<dbReference type="AlphaFoldDB" id="A0A0E9V4L5"/>
<sequence length="34" mass="3597">MSGLLQMGGLMQTASITGPVQRSSSLVRSSKEQM</sequence>
<evidence type="ECO:0000256" key="1">
    <source>
        <dbReference type="SAM" id="MobiDB-lite"/>
    </source>
</evidence>
<organism evidence="2">
    <name type="scientific">Anguilla anguilla</name>
    <name type="common">European freshwater eel</name>
    <name type="synonym">Muraena anguilla</name>
    <dbReference type="NCBI Taxonomy" id="7936"/>
    <lineage>
        <taxon>Eukaryota</taxon>
        <taxon>Metazoa</taxon>
        <taxon>Chordata</taxon>
        <taxon>Craniata</taxon>
        <taxon>Vertebrata</taxon>
        <taxon>Euteleostomi</taxon>
        <taxon>Actinopterygii</taxon>
        <taxon>Neopterygii</taxon>
        <taxon>Teleostei</taxon>
        <taxon>Anguilliformes</taxon>
        <taxon>Anguillidae</taxon>
        <taxon>Anguilla</taxon>
    </lineage>
</organism>
<reference evidence="2" key="2">
    <citation type="journal article" date="2015" name="Fish Shellfish Immunol.">
        <title>Early steps in the European eel (Anguilla anguilla)-Vibrio vulnificus interaction in the gills: Role of the RtxA13 toxin.</title>
        <authorList>
            <person name="Callol A."/>
            <person name="Pajuelo D."/>
            <person name="Ebbesson L."/>
            <person name="Teles M."/>
            <person name="MacKenzie S."/>
            <person name="Amaro C."/>
        </authorList>
    </citation>
    <scope>NUCLEOTIDE SEQUENCE</scope>
</reference>
<proteinExistence type="predicted"/>